<feature type="transmembrane region" description="Helical" evidence="5">
    <location>
        <begin position="286"/>
        <end position="306"/>
    </location>
</feature>
<protein>
    <submittedName>
        <fullName evidence="7">Sulfate permease</fullName>
    </submittedName>
</protein>
<dbReference type="Proteomes" id="UP001501758">
    <property type="component" value="Unassembled WGS sequence"/>
</dbReference>
<gene>
    <name evidence="7" type="primary">sulP</name>
    <name evidence="7" type="ORF">GCM10009430_23200</name>
</gene>
<dbReference type="Pfam" id="PF01740">
    <property type="entry name" value="STAS"/>
    <property type="match status" value="1"/>
</dbReference>
<feature type="transmembrane region" description="Helical" evidence="5">
    <location>
        <begin position="127"/>
        <end position="151"/>
    </location>
</feature>
<dbReference type="Pfam" id="PF00916">
    <property type="entry name" value="Sulfate_transp"/>
    <property type="match status" value="1"/>
</dbReference>
<dbReference type="SUPFAM" id="SSF52091">
    <property type="entry name" value="SpoIIaa-like"/>
    <property type="match status" value="1"/>
</dbReference>
<organism evidence="7 8">
    <name type="scientific">Aquimarina litoralis</name>
    <dbReference type="NCBI Taxonomy" id="584605"/>
    <lineage>
        <taxon>Bacteria</taxon>
        <taxon>Pseudomonadati</taxon>
        <taxon>Bacteroidota</taxon>
        <taxon>Flavobacteriia</taxon>
        <taxon>Flavobacteriales</taxon>
        <taxon>Flavobacteriaceae</taxon>
        <taxon>Aquimarina</taxon>
    </lineage>
</organism>
<dbReference type="InterPro" id="IPR001902">
    <property type="entry name" value="SLC26A/SulP_fam"/>
</dbReference>
<keyword evidence="4 5" id="KW-0472">Membrane</keyword>
<evidence type="ECO:0000256" key="2">
    <source>
        <dbReference type="ARBA" id="ARBA00022692"/>
    </source>
</evidence>
<evidence type="ECO:0000313" key="7">
    <source>
        <dbReference type="EMBL" id="GAA0721646.1"/>
    </source>
</evidence>
<dbReference type="EMBL" id="BAAAGE010000002">
    <property type="protein sequence ID" value="GAA0721646.1"/>
    <property type="molecule type" value="Genomic_DNA"/>
</dbReference>
<sequence>MGTPPIFGLYACLIPLIVYALFGTSRQLSIGPVAVTAILVMSGVSQIATPFTDEFTNLVIFSGLLIGLLQIILSLLRMGFLVNLISQPVISGFISAAAIIIIISQLGESLGIKIPNFDYVHQSLWYAVQHISSVNFITLGMCLGSIFVMLVLKKWKRSFPGALFVLVVTTVITIIFDLQNLGLSVIEDVPKGLPSFSIPDMNYDSMIALIPSVLTVTFIGYVGSIGIAKSLEMKNRDHTVSPNQELLALGIAKVIGAFFQAIPSSGSYSRSAINDEAGGKTTVSSIITAFMVVISLLFLTSFFYYIPKAVLASIILVSVFGLINISEAKYLLKLRRREFIVMFITFLGTLVFGVEKGIFIGVILSYIFLQYYSSRPHIAELVNIPNTNYYRNIKRFPDAKRSSKYLIIRFDDQLYFANTSYFKDAIIQQIKKRDESPEFLILDSTNIHDIDSTGLHILEDVHRYLQDQGIQLLISGTIGPVRDFLKRSGFTDNLGGQHNFLNIEDAVDFTEHKTIQKKSMEVAVQYNKKRSFLD</sequence>
<dbReference type="InterPro" id="IPR002645">
    <property type="entry name" value="STAS_dom"/>
</dbReference>
<keyword evidence="2 5" id="KW-0812">Transmembrane</keyword>
<dbReference type="CDD" id="cd07042">
    <property type="entry name" value="STAS_SulP_like_sulfate_transporter"/>
    <property type="match status" value="1"/>
</dbReference>
<accession>A0ABP3TZZ1</accession>
<feature type="transmembrane region" description="Helical" evidence="5">
    <location>
        <begin position="29"/>
        <end position="49"/>
    </location>
</feature>
<dbReference type="PROSITE" id="PS50801">
    <property type="entry name" value="STAS"/>
    <property type="match status" value="1"/>
</dbReference>
<dbReference type="InterPro" id="IPR036513">
    <property type="entry name" value="STAS_dom_sf"/>
</dbReference>
<evidence type="ECO:0000313" key="8">
    <source>
        <dbReference type="Proteomes" id="UP001501758"/>
    </source>
</evidence>
<feature type="transmembrane region" description="Helical" evidence="5">
    <location>
        <begin position="163"/>
        <end position="186"/>
    </location>
</feature>
<feature type="transmembrane region" description="Helical" evidence="5">
    <location>
        <begin position="339"/>
        <end position="369"/>
    </location>
</feature>
<comment type="subcellular location">
    <subcellularLocation>
        <location evidence="1">Membrane</location>
        <topology evidence="1">Multi-pass membrane protein</topology>
    </subcellularLocation>
</comment>
<feature type="transmembrane region" description="Helical" evidence="5">
    <location>
        <begin position="206"/>
        <end position="228"/>
    </location>
</feature>
<feature type="domain" description="STAS" evidence="6">
    <location>
        <begin position="395"/>
        <end position="510"/>
    </location>
</feature>
<evidence type="ECO:0000256" key="3">
    <source>
        <dbReference type="ARBA" id="ARBA00022989"/>
    </source>
</evidence>
<feature type="transmembrane region" description="Helical" evidence="5">
    <location>
        <begin position="6"/>
        <end position="22"/>
    </location>
</feature>
<feature type="transmembrane region" description="Helical" evidence="5">
    <location>
        <begin position="55"/>
        <end position="76"/>
    </location>
</feature>
<name>A0ABP3TZZ1_9FLAO</name>
<dbReference type="NCBIfam" id="TIGR00815">
    <property type="entry name" value="sulP"/>
    <property type="match status" value="1"/>
</dbReference>
<evidence type="ECO:0000259" key="6">
    <source>
        <dbReference type="PROSITE" id="PS50801"/>
    </source>
</evidence>
<keyword evidence="3 5" id="KW-1133">Transmembrane helix</keyword>
<feature type="transmembrane region" description="Helical" evidence="5">
    <location>
        <begin position="88"/>
        <end position="107"/>
    </location>
</feature>
<reference evidence="8" key="1">
    <citation type="journal article" date="2019" name="Int. J. Syst. Evol. Microbiol.">
        <title>The Global Catalogue of Microorganisms (GCM) 10K type strain sequencing project: providing services to taxonomists for standard genome sequencing and annotation.</title>
        <authorList>
            <consortium name="The Broad Institute Genomics Platform"/>
            <consortium name="The Broad Institute Genome Sequencing Center for Infectious Disease"/>
            <person name="Wu L."/>
            <person name="Ma J."/>
        </authorList>
    </citation>
    <scope>NUCLEOTIDE SEQUENCE [LARGE SCALE GENOMIC DNA]</scope>
    <source>
        <strain evidence="8">JCM 15974</strain>
    </source>
</reference>
<dbReference type="PANTHER" id="PTHR11814">
    <property type="entry name" value="SULFATE TRANSPORTER"/>
    <property type="match status" value="1"/>
</dbReference>
<dbReference type="InterPro" id="IPR011547">
    <property type="entry name" value="SLC26A/SulP_dom"/>
</dbReference>
<comment type="caution">
    <text evidence="7">The sequence shown here is derived from an EMBL/GenBank/DDBJ whole genome shotgun (WGS) entry which is preliminary data.</text>
</comment>
<keyword evidence="8" id="KW-1185">Reference proteome</keyword>
<proteinExistence type="predicted"/>
<feature type="transmembrane region" description="Helical" evidence="5">
    <location>
        <begin position="312"/>
        <end position="332"/>
    </location>
</feature>
<evidence type="ECO:0000256" key="5">
    <source>
        <dbReference type="SAM" id="Phobius"/>
    </source>
</evidence>
<evidence type="ECO:0000256" key="4">
    <source>
        <dbReference type="ARBA" id="ARBA00023136"/>
    </source>
</evidence>
<evidence type="ECO:0000256" key="1">
    <source>
        <dbReference type="ARBA" id="ARBA00004141"/>
    </source>
</evidence>
<dbReference type="Gene3D" id="3.30.750.24">
    <property type="entry name" value="STAS domain"/>
    <property type="match status" value="1"/>
</dbReference>